<evidence type="ECO:0000313" key="2">
    <source>
        <dbReference type="Proteomes" id="UP001631969"/>
    </source>
</evidence>
<organism evidence="1 2">
    <name type="scientific">Paenibacillus mesotrionivorans</name>
    <dbReference type="NCBI Taxonomy" id="3160968"/>
    <lineage>
        <taxon>Bacteria</taxon>
        <taxon>Bacillati</taxon>
        <taxon>Bacillota</taxon>
        <taxon>Bacilli</taxon>
        <taxon>Bacillales</taxon>
        <taxon>Paenibacillaceae</taxon>
        <taxon>Paenibacillus</taxon>
    </lineage>
</organism>
<protein>
    <submittedName>
        <fullName evidence="1">CBO0543 family protein</fullName>
    </submittedName>
</protein>
<evidence type="ECO:0000313" key="1">
    <source>
        <dbReference type="EMBL" id="MFM9330072.1"/>
    </source>
</evidence>
<accession>A0ACC7P6W0</accession>
<dbReference type="Proteomes" id="UP001631969">
    <property type="component" value="Unassembled WGS sequence"/>
</dbReference>
<reference evidence="1" key="1">
    <citation type="submission" date="2024-12" db="EMBL/GenBank/DDBJ databases">
        <authorList>
            <person name="Wu N."/>
        </authorList>
    </citation>
    <scope>NUCLEOTIDE SEQUENCE</scope>
    <source>
        <strain evidence="1">P15</strain>
    </source>
</reference>
<sequence>MSIRLDHWILLGVWVLSFLLLFFIPRDKRRLALIAYLFKQSITYLLGLVAVEYGFLEYPVRELAKVNRTSFTYEYMAYPVICAVFNAYYPVESSRLRKFLYYAAFCTALTIPEVLLERYTELVRYIHWHWWTTWLSLLVTFFATRSFCVLFFKNISRYTKETKSP</sequence>
<keyword evidence="2" id="KW-1185">Reference proteome</keyword>
<proteinExistence type="predicted"/>
<name>A0ACC7P6W0_9BACL</name>
<gene>
    <name evidence="1" type="ORF">ACI1P1_17375</name>
</gene>
<comment type="caution">
    <text evidence="1">The sequence shown here is derived from an EMBL/GenBank/DDBJ whole genome shotgun (WGS) entry which is preliminary data.</text>
</comment>
<dbReference type="EMBL" id="JBJURJ010000011">
    <property type="protein sequence ID" value="MFM9330072.1"/>
    <property type="molecule type" value="Genomic_DNA"/>
</dbReference>